<dbReference type="Proteomes" id="UP000094236">
    <property type="component" value="Unassembled WGS sequence"/>
</dbReference>
<gene>
    <name evidence="2" type="ORF">PACTADRAFT_3698</name>
</gene>
<sequence length="348" mass="39046">MPVTLLDENCYSLDSFPQDDGFYAKKEIFKKNNNTRNVFDENNEGEVIRRKLLNFSFPNTNQNQEPLSPKSDCGPLDAPLDAPLETRYDGYNYSDNGCPALYGGSPSLSNHHSRSTAISIDSSISKISTAPSNCSSFTTRESSEARLSLFPNYEIKQIPVPSQPVTIDLDEVSRAFTRREAVGGVNMNLPLVNKRSGSFAKVMEDVSEDEEDKEKEKEKNEEEDKNKDNNNSSISNSVDAELDRTIGLLEFLLTDPMEETVDLRNEVNKKRCIHQDDENIALVQSTFFEKNLSDQDTVTAAEAAAAAATTSDNYSNTPRFERRGSLITRAMKNITDNLRIRYKSMDDN</sequence>
<dbReference type="AlphaFoldDB" id="A0A1E4TT02"/>
<feature type="compositionally biased region" description="Low complexity" evidence="1">
    <location>
        <begin position="229"/>
        <end position="238"/>
    </location>
</feature>
<keyword evidence="3" id="KW-1185">Reference proteome</keyword>
<feature type="compositionally biased region" description="Basic and acidic residues" evidence="1">
    <location>
        <begin position="214"/>
        <end position="228"/>
    </location>
</feature>
<accession>A0A1E4TT02</accession>
<reference evidence="3" key="1">
    <citation type="submission" date="2016-05" db="EMBL/GenBank/DDBJ databases">
        <title>Comparative genomics of biotechnologically important yeasts.</title>
        <authorList>
            <consortium name="DOE Joint Genome Institute"/>
            <person name="Riley R."/>
            <person name="Haridas S."/>
            <person name="Wolfe K.H."/>
            <person name="Lopes M.R."/>
            <person name="Hittinger C.T."/>
            <person name="Goker M."/>
            <person name="Salamov A."/>
            <person name="Wisecaver J."/>
            <person name="Long T.M."/>
            <person name="Aerts A.L."/>
            <person name="Barry K."/>
            <person name="Choi C."/>
            <person name="Clum A."/>
            <person name="Coughlan A.Y."/>
            <person name="Deshpande S."/>
            <person name="Douglass A.P."/>
            <person name="Hanson S.J."/>
            <person name="Klenk H.-P."/>
            <person name="Labutti K."/>
            <person name="Lapidus A."/>
            <person name="Lindquist E."/>
            <person name="Lipzen A."/>
            <person name="Meier-Kolthoff J.P."/>
            <person name="Ohm R.A."/>
            <person name="Otillar R.P."/>
            <person name="Pangilinan J."/>
            <person name="Peng Y."/>
            <person name="Rokas A."/>
            <person name="Rosa C.A."/>
            <person name="Scheuner C."/>
            <person name="Sibirny A.A."/>
            <person name="Slot J.C."/>
            <person name="Stielow J.B."/>
            <person name="Sun H."/>
            <person name="Kurtzman C.P."/>
            <person name="Blackwell M."/>
            <person name="Grigoriev I.V."/>
            <person name="Jeffries T.W."/>
        </authorList>
    </citation>
    <scope>NUCLEOTIDE SEQUENCE [LARGE SCALE GENOMIC DNA]</scope>
    <source>
        <strain evidence="3">NRRL Y-2460</strain>
    </source>
</reference>
<proteinExistence type="predicted"/>
<name>A0A1E4TT02_PACTA</name>
<evidence type="ECO:0000313" key="3">
    <source>
        <dbReference type="Proteomes" id="UP000094236"/>
    </source>
</evidence>
<protein>
    <submittedName>
        <fullName evidence="2">Uncharacterized protein</fullName>
    </submittedName>
</protein>
<feature type="region of interest" description="Disordered" evidence="1">
    <location>
        <begin position="203"/>
        <end position="238"/>
    </location>
</feature>
<dbReference type="EMBL" id="KV454015">
    <property type="protein sequence ID" value="ODV94808.1"/>
    <property type="molecule type" value="Genomic_DNA"/>
</dbReference>
<organism evidence="2 3">
    <name type="scientific">Pachysolen tannophilus NRRL Y-2460</name>
    <dbReference type="NCBI Taxonomy" id="669874"/>
    <lineage>
        <taxon>Eukaryota</taxon>
        <taxon>Fungi</taxon>
        <taxon>Dikarya</taxon>
        <taxon>Ascomycota</taxon>
        <taxon>Saccharomycotina</taxon>
        <taxon>Pichiomycetes</taxon>
        <taxon>Pachysolenaceae</taxon>
        <taxon>Pachysolen</taxon>
    </lineage>
</organism>
<evidence type="ECO:0000256" key="1">
    <source>
        <dbReference type="SAM" id="MobiDB-lite"/>
    </source>
</evidence>
<evidence type="ECO:0000313" key="2">
    <source>
        <dbReference type="EMBL" id="ODV94808.1"/>
    </source>
</evidence>